<evidence type="ECO:0000313" key="5">
    <source>
        <dbReference type="Proteomes" id="UP000032221"/>
    </source>
</evidence>
<feature type="domain" description="Orn/DAP/Arg decarboxylase 2 N-terminal" evidence="3">
    <location>
        <begin position="177"/>
        <end position="285"/>
    </location>
</feature>
<dbReference type="PANTHER" id="PTHR43727:SF2">
    <property type="entry name" value="GROUP IV DECARBOXYLASE"/>
    <property type="match status" value="1"/>
</dbReference>
<evidence type="ECO:0000256" key="2">
    <source>
        <dbReference type="ARBA" id="ARBA00022898"/>
    </source>
</evidence>
<evidence type="ECO:0000259" key="3">
    <source>
        <dbReference type="Pfam" id="PF02784"/>
    </source>
</evidence>
<dbReference type="SUPFAM" id="SSF50621">
    <property type="entry name" value="Alanine racemase C-terminal domain-like"/>
    <property type="match status" value="1"/>
</dbReference>
<dbReference type="Proteomes" id="UP000032221">
    <property type="component" value="Unassembled WGS sequence"/>
</dbReference>
<dbReference type="PRINTS" id="PR01179">
    <property type="entry name" value="ODADCRBXLASE"/>
</dbReference>
<keyword evidence="2" id="KW-0663">Pyridoxal phosphate</keyword>
<dbReference type="EMBL" id="JXST01000001">
    <property type="protein sequence ID" value="KIU18880.1"/>
    <property type="molecule type" value="Genomic_DNA"/>
</dbReference>
<organism evidence="4 5">
    <name type="scientific">Mycolicibacterium llatzerense</name>
    <dbReference type="NCBI Taxonomy" id="280871"/>
    <lineage>
        <taxon>Bacteria</taxon>
        <taxon>Bacillati</taxon>
        <taxon>Actinomycetota</taxon>
        <taxon>Actinomycetes</taxon>
        <taxon>Mycobacteriales</taxon>
        <taxon>Mycobacteriaceae</taxon>
        <taxon>Mycolicibacterium</taxon>
    </lineage>
</organism>
<sequence>MTLLDILPSLRGAMRPRIDTTIWPLTTQVDALGRLCIGSVALTDVADEFGTPAYVLDETDFRTRAQHYRATLRGVEVVYAAQSLLTRTVAGWVHEAGLGMAVCSTAELATALAGGMDPARIVVHGSGKSVDELATAAGAGVGRIVLDSPIEMAYLAGVARRPQAMLLQVLPGVDVLPMVRRALATPQLPLAGLYCHLGTQIAEPEVYVEAVRRLVDTMADVRAAHGVVLTELNIGGGHAIAYRTGEPELDVAALADFLEDALDAACAANRFPRPRLVVEPGRAISGRAGVTLHRVQSVSARTDGRAVITVDGSHPHSAPIANYTVALANRHPLGPTRPSTIVGRDGMAIADDLDLPDDVHPGDLLATACTGAYHHSTASNFTMTTRPPVIAVCERRVRPLIRRETTADLLLRDCG</sequence>
<keyword evidence="5" id="KW-1185">Reference proteome</keyword>
<dbReference type="PATRIC" id="fig|280871.6.peg.243"/>
<dbReference type="InterPro" id="IPR022644">
    <property type="entry name" value="De-COase2_N"/>
</dbReference>
<comment type="caution">
    <text evidence="4">The sequence shown here is derived from an EMBL/GenBank/DDBJ whole genome shotgun (WGS) entry which is preliminary data.</text>
</comment>
<feature type="domain" description="Orn/DAP/Arg decarboxylase 2 N-terminal" evidence="3">
    <location>
        <begin position="60"/>
        <end position="174"/>
    </location>
</feature>
<dbReference type="InterPro" id="IPR000183">
    <property type="entry name" value="Orn/DAP/Arg_de-COase"/>
</dbReference>
<dbReference type="PANTHER" id="PTHR43727">
    <property type="entry name" value="DIAMINOPIMELATE DECARBOXYLASE"/>
    <property type="match status" value="1"/>
</dbReference>
<dbReference type="InterPro" id="IPR009006">
    <property type="entry name" value="Ala_racemase/Decarboxylase_C"/>
</dbReference>
<dbReference type="AlphaFoldDB" id="A0A0D1LDQ6"/>
<dbReference type="Gene3D" id="2.40.37.10">
    <property type="entry name" value="Lyase, Ornithine Decarboxylase, Chain A, domain 1"/>
    <property type="match status" value="2"/>
</dbReference>
<proteinExistence type="predicted"/>
<evidence type="ECO:0000256" key="1">
    <source>
        <dbReference type="ARBA" id="ARBA00001933"/>
    </source>
</evidence>
<dbReference type="GO" id="GO:0008836">
    <property type="term" value="F:diaminopimelate decarboxylase activity"/>
    <property type="evidence" value="ECO:0007669"/>
    <property type="project" value="TreeGrafter"/>
</dbReference>
<name>A0A0D1LDQ6_9MYCO</name>
<gene>
    <name evidence="4" type="ORF">TL10_01205</name>
</gene>
<dbReference type="RefSeq" id="WP_043984071.1">
    <property type="nucleotide sequence ID" value="NZ_JXST01000001.1"/>
</dbReference>
<dbReference type="SUPFAM" id="SSF51419">
    <property type="entry name" value="PLP-binding barrel"/>
    <property type="match status" value="1"/>
</dbReference>
<reference evidence="4 5" key="1">
    <citation type="submission" date="2015-01" db="EMBL/GenBank/DDBJ databases">
        <title>Genome sequence of Mycobacterium llatzerense and Mycobacterium immunogenum recovered from brain abscess.</title>
        <authorList>
            <person name="Greninger A.L."/>
            <person name="Langelier C."/>
            <person name="Cunningham G."/>
            <person name="Chiu C.Y."/>
            <person name="Miller S."/>
        </authorList>
    </citation>
    <scope>NUCLEOTIDE SEQUENCE [LARGE SCALE GENOMIC DNA]</scope>
    <source>
        <strain evidence="4 5">CLUC14</strain>
    </source>
</reference>
<dbReference type="InterPro" id="IPR029066">
    <property type="entry name" value="PLP-binding_barrel"/>
</dbReference>
<dbReference type="GO" id="GO:0009089">
    <property type="term" value="P:lysine biosynthetic process via diaminopimelate"/>
    <property type="evidence" value="ECO:0007669"/>
    <property type="project" value="TreeGrafter"/>
</dbReference>
<comment type="cofactor">
    <cofactor evidence="1">
        <name>pyridoxal 5'-phosphate</name>
        <dbReference type="ChEBI" id="CHEBI:597326"/>
    </cofactor>
</comment>
<dbReference type="Pfam" id="PF02784">
    <property type="entry name" value="Orn_Arg_deC_N"/>
    <property type="match status" value="2"/>
</dbReference>
<protein>
    <submittedName>
        <fullName evidence="4">Diaminopimelate decarboxylase</fullName>
    </submittedName>
</protein>
<dbReference type="STRING" id="280871.TL10_01205"/>
<dbReference type="Gene3D" id="3.20.20.10">
    <property type="entry name" value="Alanine racemase"/>
    <property type="match status" value="2"/>
</dbReference>
<evidence type="ECO:0000313" key="4">
    <source>
        <dbReference type="EMBL" id="KIU18880.1"/>
    </source>
</evidence>
<accession>A0A0D1LDQ6</accession>
<dbReference type="OrthoDB" id="9802241at2"/>